<keyword evidence="3" id="KW-1185">Reference proteome</keyword>
<name>A0A4C1YA81_EUMVA</name>
<comment type="caution">
    <text evidence="2">The sequence shown here is derived from an EMBL/GenBank/DDBJ whole genome shotgun (WGS) entry which is preliminary data.</text>
</comment>
<evidence type="ECO:0000313" key="2">
    <source>
        <dbReference type="EMBL" id="GBP71539.1"/>
    </source>
</evidence>
<proteinExistence type="predicted"/>
<dbReference type="Proteomes" id="UP000299102">
    <property type="component" value="Unassembled WGS sequence"/>
</dbReference>
<dbReference type="AlphaFoldDB" id="A0A4C1YA81"/>
<gene>
    <name evidence="2" type="ORF">EVAR_50599_1</name>
</gene>
<dbReference type="EMBL" id="BGZK01001112">
    <property type="protein sequence ID" value="GBP71539.1"/>
    <property type="molecule type" value="Genomic_DNA"/>
</dbReference>
<accession>A0A4C1YA81</accession>
<protein>
    <submittedName>
        <fullName evidence="2">Uncharacterized protein</fullName>
    </submittedName>
</protein>
<evidence type="ECO:0000313" key="3">
    <source>
        <dbReference type="Proteomes" id="UP000299102"/>
    </source>
</evidence>
<organism evidence="2 3">
    <name type="scientific">Eumeta variegata</name>
    <name type="common">Bagworm moth</name>
    <name type="synonym">Eumeta japonica</name>
    <dbReference type="NCBI Taxonomy" id="151549"/>
    <lineage>
        <taxon>Eukaryota</taxon>
        <taxon>Metazoa</taxon>
        <taxon>Ecdysozoa</taxon>
        <taxon>Arthropoda</taxon>
        <taxon>Hexapoda</taxon>
        <taxon>Insecta</taxon>
        <taxon>Pterygota</taxon>
        <taxon>Neoptera</taxon>
        <taxon>Endopterygota</taxon>
        <taxon>Lepidoptera</taxon>
        <taxon>Glossata</taxon>
        <taxon>Ditrysia</taxon>
        <taxon>Tineoidea</taxon>
        <taxon>Psychidae</taxon>
        <taxon>Oiketicinae</taxon>
        <taxon>Eumeta</taxon>
    </lineage>
</organism>
<evidence type="ECO:0000256" key="1">
    <source>
        <dbReference type="SAM" id="MobiDB-lite"/>
    </source>
</evidence>
<feature type="compositionally biased region" description="Basic and acidic residues" evidence="1">
    <location>
        <begin position="74"/>
        <end position="101"/>
    </location>
</feature>
<feature type="region of interest" description="Disordered" evidence="1">
    <location>
        <begin position="74"/>
        <end position="110"/>
    </location>
</feature>
<reference evidence="2 3" key="1">
    <citation type="journal article" date="2019" name="Commun. Biol.">
        <title>The bagworm genome reveals a unique fibroin gene that provides high tensile strength.</title>
        <authorList>
            <person name="Kono N."/>
            <person name="Nakamura H."/>
            <person name="Ohtoshi R."/>
            <person name="Tomita M."/>
            <person name="Numata K."/>
            <person name="Arakawa K."/>
        </authorList>
    </citation>
    <scope>NUCLEOTIDE SEQUENCE [LARGE SCALE GENOMIC DNA]</scope>
</reference>
<sequence length="110" mass="12325">MQTLPAGLRDTPITAQLWVAARDGPAVAAGTPSSERATNRTSLFHFNATSFYLMTKHRDVIRVRFVFGRRVGEGDNIERESKNMEREGEGERQRERSKAEIGSRSGSVMQ</sequence>